<feature type="transmembrane region" description="Helical" evidence="5">
    <location>
        <begin position="26"/>
        <end position="53"/>
    </location>
</feature>
<dbReference type="AlphaFoldDB" id="A0A2C9K4R6"/>
<dbReference type="Proteomes" id="UP000076420">
    <property type="component" value="Unassembled WGS sequence"/>
</dbReference>
<keyword evidence="5" id="KW-0472">Membrane</keyword>
<keyword evidence="3" id="KW-0372">Hormone</keyword>
<accession>A0A2C9K4R6</accession>
<keyword evidence="4" id="KW-1015">Disulfide bond</keyword>
<evidence type="ECO:0000256" key="4">
    <source>
        <dbReference type="ARBA" id="ARBA00023157"/>
    </source>
</evidence>
<dbReference type="GO" id="GO:0006874">
    <property type="term" value="P:intracellular calcium ion homeostasis"/>
    <property type="evidence" value="ECO:0007669"/>
    <property type="project" value="TreeGrafter"/>
</dbReference>
<comment type="similarity">
    <text evidence="1">Belongs to the stanniocalcin family.</text>
</comment>
<gene>
    <name evidence="6" type="primary">106051184</name>
</gene>
<evidence type="ECO:0000256" key="3">
    <source>
        <dbReference type="ARBA" id="ARBA00022702"/>
    </source>
</evidence>
<evidence type="ECO:0000313" key="6">
    <source>
        <dbReference type="EnsemblMetazoa" id="BGLB013154-PB"/>
    </source>
</evidence>
<name>A0A2C9K4R6_BIOGL</name>
<proteinExistence type="inferred from homology"/>
<dbReference type="STRING" id="6526.A0A2C9K4R6"/>
<evidence type="ECO:0008006" key="8">
    <source>
        <dbReference type="Google" id="ProtNLM"/>
    </source>
</evidence>
<comment type="subunit">
    <text evidence="2">Homodimer; disulfide-linked.</text>
</comment>
<evidence type="ECO:0000256" key="2">
    <source>
        <dbReference type="ARBA" id="ARBA00011748"/>
    </source>
</evidence>
<dbReference type="InterPro" id="IPR004978">
    <property type="entry name" value="Stanniocalcin"/>
</dbReference>
<dbReference type="KEGG" id="bgt:106051184"/>
<dbReference type="Pfam" id="PF03298">
    <property type="entry name" value="Stanniocalcin"/>
    <property type="match status" value="1"/>
</dbReference>
<evidence type="ECO:0000256" key="1">
    <source>
        <dbReference type="ARBA" id="ARBA00008693"/>
    </source>
</evidence>
<dbReference type="RefSeq" id="XP_013061787.2">
    <property type="nucleotide sequence ID" value="XM_013206333.2"/>
</dbReference>
<dbReference type="OrthoDB" id="9970481at2759"/>
<dbReference type="VEuPathDB" id="VectorBase:BGLAX_033077"/>
<keyword evidence="5" id="KW-0812">Transmembrane</keyword>
<dbReference type="GO" id="GO:0005615">
    <property type="term" value="C:extracellular space"/>
    <property type="evidence" value="ECO:0007669"/>
    <property type="project" value="TreeGrafter"/>
</dbReference>
<sequence length="228" mass="25579">MKTYEVVHQATKSVSSGIFSSPLGHILLIGIKMKVCQILVLCVLLCVTSAFLFRSRVHARANGREIESSCLAHADAGSCEFYSCFERRLPCGRTWYILKTGQYYCNKMQSERSRFSAEGQQFLDAAQRCMTQALKDTYRRDDMDCHDLEHLAFNTVRPCFIENGFCGILGEDHGELFALFNVRDLFTRGAAKIWRTVFDLALTCARETISEVASNADTAISNIIDSAA</sequence>
<protein>
    <recommendedName>
        <fullName evidence="8">Stanniocalcin</fullName>
    </recommendedName>
</protein>
<dbReference type="PANTHER" id="PTHR11245:SF6">
    <property type="entry name" value="DUF19 DOMAIN-CONTAINING PROTEIN"/>
    <property type="match status" value="1"/>
</dbReference>
<evidence type="ECO:0000313" key="7">
    <source>
        <dbReference type="Proteomes" id="UP000076420"/>
    </source>
</evidence>
<keyword evidence="5" id="KW-1133">Transmembrane helix</keyword>
<dbReference type="GO" id="GO:0005179">
    <property type="term" value="F:hormone activity"/>
    <property type="evidence" value="ECO:0007669"/>
    <property type="project" value="UniProtKB-KW"/>
</dbReference>
<dbReference type="EnsemblMetazoa" id="BGLB013154-RB">
    <property type="protein sequence ID" value="BGLB013154-PB"/>
    <property type="gene ID" value="BGLB013154"/>
</dbReference>
<dbReference type="PANTHER" id="PTHR11245">
    <property type="entry name" value="STANNIOCALCIN"/>
    <property type="match status" value="1"/>
</dbReference>
<evidence type="ECO:0000256" key="5">
    <source>
        <dbReference type="SAM" id="Phobius"/>
    </source>
</evidence>
<dbReference type="VEuPathDB" id="VectorBase:BGLB013154"/>
<organism evidence="6 7">
    <name type="scientific">Biomphalaria glabrata</name>
    <name type="common">Bloodfluke planorb</name>
    <name type="synonym">Freshwater snail</name>
    <dbReference type="NCBI Taxonomy" id="6526"/>
    <lineage>
        <taxon>Eukaryota</taxon>
        <taxon>Metazoa</taxon>
        <taxon>Spiralia</taxon>
        <taxon>Lophotrochozoa</taxon>
        <taxon>Mollusca</taxon>
        <taxon>Gastropoda</taxon>
        <taxon>Heterobranchia</taxon>
        <taxon>Euthyneura</taxon>
        <taxon>Panpulmonata</taxon>
        <taxon>Hygrophila</taxon>
        <taxon>Lymnaeoidea</taxon>
        <taxon>Planorbidae</taxon>
        <taxon>Biomphalaria</taxon>
    </lineage>
</organism>
<reference evidence="6" key="1">
    <citation type="submission" date="2020-05" db="UniProtKB">
        <authorList>
            <consortium name="EnsemblMetazoa"/>
        </authorList>
    </citation>
    <scope>IDENTIFICATION</scope>
    <source>
        <strain evidence="6">BB02</strain>
    </source>
</reference>